<evidence type="ECO:0000256" key="8">
    <source>
        <dbReference type="ARBA" id="ARBA00026106"/>
    </source>
</evidence>
<comment type="cofactor">
    <cofactor evidence="1">
        <name>pyridoxal 5'-phosphate</name>
        <dbReference type="ChEBI" id="CHEBI:597326"/>
    </cofactor>
</comment>
<dbReference type="EC" id="2.6.1.2" evidence="8"/>
<organism evidence="12 13">
    <name type="scientific">Sander lucioperca</name>
    <name type="common">Pike-perch</name>
    <name type="synonym">Perca lucioperca</name>
    <dbReference type="NCBI Taxonomy" id="283035"/>
    <lineage>
        <taxon>Eukaryota</taxon>
        <taxon>Metazoa</taxon>
        <taxon>Chordata</taxon>
        <taxon>Craniata</taxon>
        <taxon>Vertebrata</taxon>
        <taxon>Euteleostomi</taxon>
        <taxon>Actinopterygii</taxon>
        <taxon>Neopterygii</taxon>
        <taxon>Teleostei</taxon>
        <taxon>Neoteleostei</taxon>
        <taxon>Acanthomorphata</taxon>
        <taxon>Eupercaria</taxon>
        <taxon>Perciformes</taxon>
        <taxon>Percoidei</taxon>
        <taxon>Percidae</taxon>
        <taxon>Luciopercinae</taxon>
        <taxon>Sander</taxon>
    </lineage>
</organism>
<evidence type="ECO:0000313" key="13">
    <source>
        <dbReference type="Proteomes" id="UP000694568"/>
    </source>
</evidence>
<reference evidence="12" key="2">
    <citation type="submission" date="2025-09" db="UniProtKB">
        <authorList>
            <consortium name="Ensembl"/>
        </authorList>
    </citation>
    <scope>IDENTIFICATION</scope>
</reference>
<dbReference type="GeneTree" id="ENSGT00940000155265"/>
<keyword evidence="13" id="KW-1185">Reference proteome</keyword>
<comment type="pathway">
    <text evidence="6">Amino-acid degradation; L-alanine degradation via transaminase pathway; pyruvate from L-alanine: step 1/1.</text>
</comment>
<dbReference type="SUPFAM" id="SSF53383">
    <property type="entry name" value="PLP-dependent transferases"/>
    <property type="match status" value="1"/>
</dbReference>
<dbReference type="InterPro" id="IPR004839">
    <property type="entry name" value="Aminotransferase_I/II_large"/>
</dbReference>
<protein>
    <recommendedName>
        <fullName evidence="8">alanine transaminase</fullName>
        <ecNumber evidence="8">2.6.1.2</ecNumber>
    </recommendedName>
</protein>
<dbReference type="InterPro" id="IPR015421">
    <property type="entry name" value="PyrdxlP-dep_Trfase_major"/>
</dbReference>
<dbReference type="AlphaFoldDB" id="A0A8C9XXP3"/>
<dbReference type="PANTHER" id="PTHR11751:SF469">
    <property type="entry name" value="ALANINE TRANSAMINASE"/>
    <property type="match status" value="1"/>
</dbReference>
<dbReference type="GO" id="GO:0004021">
    <property type="term" value="F:L-alanine:2-oxoglutarate aminotransferase activity"/>
    <property type="evidence" value="ECO:0007669"/>
    <property type="project" value="UniProtKB-EC"/>
</dbReference>
<dbReference type="Gene3D" id="3.90.1150.10">
    <property type="entry name" value="Aspartate Aminotransferase, domain 1"/>
    <property type="match status" value="1"/>
</dbReference>
<evidence type="ECO:0000259" key="11">
    <source>
        <dbReference type="Pfam" id="PF00155"/>
    </source>
</evidence>
<evidence type="ECO:0000256" key="2">
    <source>
        <dbReference type="ARBA" id="ARBA00011738"/>
    </source>
</evidence>
<dbReference type="Pfam" id="PF00155">
    <property type="entry name" value="Aminotran_1_2"/>
    <property type="match status" value="1"/>
</dbReference>
<dbReference type="Ensembl" id="ENSSLUT00000016651.1">
    <property type="protein sequence ID" value="ENSSLUP00000016131.1"/>
    <property type="gene ID" value="ENSSLUG00000007579.1"/>
</dbReference>
<dbReference type="GO" id="GO:0030170">
    <property type="term" value="F:pyridoxal phosphate binding"/>
    <property type="evidence" value="ECO:0007669"/>
    <property type="project" value="InterPro"/>
</dbReference>
<dbReference type="FunFam" id="3.40.640.10:FF:000236">
    <property type="entry name" value="Alanine aminotransferase 2"/>
    <property type="match status" value="1"/>
</dbReference>
<sequence>KCFLSCFFLEEIYTDDTECKLILHNTLNGVTKPFQQVIDVSSGDPHRAGMAPMSFVRQVLAVCLYPELLTEKSLPLDARQRAQKLMGACSGGSVGSYSLTSCGIPCIQKSVAEFIMRRDGGVSSNPEDIIFSSGSQKTVMMVLHLLASGEGETQTGVLTPRPCPHTLPPLLDEAGVTLVPYQLMEDRGWTVDLDELHQALKTARGRCEPRAIYISNPGNPTGDVASKSCSHQFLVLNNVYQDSVYGQEKEFISYKRVLFEMDKEYSETVELVSFHSISSACMGEAGLRGGYMEVINMDPAVNKYLRSMQDSSSPPVLPQLALEIMVNPPTPGQPSYKMYSQTTLSQNAQRACEFLNDLPGVNCQPGMGGVFLYPCLHLPPQMIEEAKMLGVEADVLYCQKLLEEEGICLGAGCENGHEDPNYHIRAASSALLLCFMCLFFVLCVFLSPSNYFY</sequence>
<accession>A0A8C9XXP3</accession>
<keyword evidence="10" id="KW-1133">Transmembrane helix</keyword>
<evidence type="ECO:0000256" key="9">
    <source>
        <dbReference type="ARBA" id="ARBA00047412"/>
    </source>
</evidence>
<evidence type="ECO:0000256" key="5">
    <source>
        <dbReference type="ARBA" id="ARBA00022898"/>
    </source>
</evidence>
<evidence type="ECO:0000313" key="12">
    <source>
        <dbReference type="Ensembl" id="ENSSLUP00000016131.1"/>
    </source>
</evidence>
<evidence type="ECO:0000256" key="4">
    <source>
        <dbReference type="ARBA" id="ARBA00022679"/>
    </source>
</evidence>
<dbReference type="InterPro" id="IPR045088">
    <property type="entry name" value="ALAT1/2-like"/>
</dbReference>
<dbReference type="GO" id="GO:0042853">
    <property type="term" value="P:L-alanine catabolic process"/>
    <property type="evidence" value="ECO:0007669"/>
    <property type="project" value="UniProtKB-UniPathway"/>
</dbReference>
<feature type="transmembrane region" description="Helical" evidence="10">
    <location>
        <begin position="430"/>
        <end position="452"/>
    </location>
</feature>
<keyword evidence="10" id="KW-0812">Transmembrane</keyword>
<evidence type="ECO:0000256" key="10">
    <source>
        <dbReference type="SAM" id="Phobius"/>
    </source>
</evidence>
<evidence type="ECO:0000256" key="7">
    <source>
        <dbReference type="ARBA" id="ARBA00025785"/>
    </source>
</evidence>
<name>A0A8C9XXP3_SANLU</name>
<evidence type="ECO:0000256" key="1">
    <source>
        <dbReference type="ARBA" id="ARBA00001933"/>
    </source>
</evidence>
<keyword evidence="5" id="KW-0663">Pyridoxal phosphate</keyword>
<keyword evidence="3" id="KW-0032">Aminotransferase</keyword>
<dbReference type="InterPro" id="IPR015422">
    <property type="entry name" value="PyrdxlP-dep_Trfase_small"/>
</dbReference>
<reference evidence="12" key="1">
    <citation type="submission" date="2025-08" db="UniProtKB">
        <authorList>
            <consortium name="Ensembl"/>
        </authorList>
    </citation>
    <scope>IDENTIFICATION</scope>
</reference>
<dbReference type="UniPathway" id="UPA00528">
    <property type="reaction ID" value="UER00586"/>
</dbReference>
<dbReference type="Gene3D" id="1.10.287.1970">
    <property type="match status" value="1"/>
</dbReference>
<dbReference type="PANTHER" id="PTHR11751">
    <property type="entry name" value="ALANINE AMINOTRANSFERASE"/>
    <property type="match status" value="1"/>
</dbReference>
<dbReference type="CDD" id="cd00609">
    <property type="entry name" value="AAT_like"/>
    <property type="match status" value="1"/>
</dbReference>
<comment type="catalytic activity">
    <reaction evidence="9">
        <text>L-alanine + 2-oxoglutarate = pyruvate + L-glutamate</text>
        <dbReference type="Rhea" id="RHEA:19453"/>
        <dbReference type="ChEBI" id="CHEBI:15361"/>
        <dbReference type="ChEBI" id="CHEBI:16810"/>
        <dbReference type="ChEBI" id="CHEBI:29985"/>
        <dbReference type="ChEBI" id="CHEBI:57972"/>
        <dbReference type="EC" id="2.6.1.2"/>
    </reaction>
</comment>
<dbReference type="InterPro" id="IPR015424">
    <property type="entry name" value="PyrdxlP-dep_Trfase"/>
</dbReference>
<evidence type="ECO:0000256" key="3">
    <source>
        <dbReference type="ARBA" id="ARBA00022576"/>
    </source>
</evidence>
<dbReference type="Gene3D" id="3.40.640.10">
    <property type="entry name" value="Type I PLP-dependent aspartate aminotransferase-like (Major domain)"/>
    <property type="match status" value="1"/>
</dbReference>
<comment type="similarity">
    <text evidence="7">Belongs to the class-I pyridoxal-phosphate-dependent aminotransferase family. Alanine aminotransferase subfamily.</text>
</comment>
<keyword evidence="4" id="KW-0808">Transferase</keyword>
<dbReference type="Proteomes" id="UP000694568">
    <property type="component" value="Unplaced"/>
</dbReference>
<comment type="subunit">
    <text evidence="2">Homodimer.</text>
</comment>
<evidence type="ECO:0000256" key="6">
    <source>
        <dbReference type="ARBA" id="ARBA00025708"/>
    </source>
</evidence>
<keyword evidence="10" id="KW-0472">Membrane</keyword>
<feature type="domain" description="Aminotransferase class I/classII large" evidence="11">
    <location>
        <begin position="72"/>
        <end position="411"/>
    </location>
</feature>
<proteinExistence type="inferred from homology"/>